<dbReference type="PANTHER" id="PTHR43768:SF23">
    <property type="entry name" value="TREHALOSE-PHOSPHATE PHOSPHATASE 1-RELATED"/>
    <property type="match status" value="1"/>
</dbReference>
<organism evidence="7 8">
    <name type="scientific">Dichanthelium oligosanthes</name>
    <dbReference type="NCBI Taxonomy" id="888268"/>
    <lineage>
        <taxon>Eukaryota</taxon>
        <taxon>Viridiplantae</taxon>
        <taxon>Streptophyta</taxon>
        <taxon>Embryophyta</taxon>
        <taxon>Tracheophyta</taxon>
        <taxon>Spermatophyta</taxon>
        <taxon>Magnoliopsida</taxon>
        <taxon>Liliopsida</taxon>
        <taxon>Poales</taxon>
        <taxon>Poaceae</taxon>
        <taxon>PACMAD clade</taxon>
        <taxon>Panicoideae</taxon>
        <taxon>Panicodae</taxon>
        <taxon>Paniceae</taxon>
        <taxon>Dichantheliinae</taxon>
        <taxon>Dichanthelium</taxon>
    </lineage>
</organism>
<dbReference type="OrthoDB" id="411251at2759"/>
<dbReference type="Gene3D" id="3.40.50.1000">
    <property type="entry name" value="HAD superfamily/HAD-like"/>
    <property type="match status" value="2"/>
</dbReference>
<dbReference type="GO" id="GO:0004805">
    <property type="term" value="F:trehalose-phosphatase activity"/>
    <property type="evidence" value="ECO:0007669"/>
    <property type="project" value="UniProtKB-EC"/>
</dbReference>
<accession>A0A1E5UXZ1</accession>
<dbReference type="SUPFAM" id="SSF56784">
    <property type="entry name" value="HAD-like"/>
    <property type="match status" value="1"/>
</dbReference>
<evidence type="ECO:0000313" key="7">
    <source>
        <dbReference type="EMBL" id="OEL17740.1"/>
    </source>
</evidence>
<dbReference type="Proteomes" id="UP000095767">
    <property type="component" value="Unassembled WGS sequence"/>
</dbReference>
<comment type="similarity">
    <text evidence="4 6">Belongs to the trehalose phosphatase family.</text>
</comment>
<dbReference type="InterPro" id="IPR003337">
    <property type="entry name" value="Trehalose_PPase"/>
</dbReference>
<dbReference type="InterPro" id="IPR044651">
    <property type="entry name" value="OTSB-like"/>
</dbReference>
<comment type="catalytic activity">
    <reaction evidence="1 6">
        <text>alpha,alpha-trehalose 6-phosphate + H2O = alpha,alpha-trehalose + phosphate</text>
        <dbReference type="Rhea" id="RHEA:23420"/>
        <dbReference type="ChEBI" id="CHEBI:15377"/>
        <dbReference type="ChEBI" id="CHEBI:16551"/>
        <dbReference type="ChEBI" id="CHEBI:43474"/>
        <dbReference type="ChEBI" id="CHEBI:58429"/>
        <dbReference type="EC" id="3.1.3.12"/>
    </reaction>
</comment>
<comment type="function">
    <text evidence="6">Removes the phosphate from trehalose 6-phosphate to produce free trehalose.</text>
</comment>
<gene>
    <name evidence="7" type="ORF">BAE44_0021247</name>
</gene>
<keyword evidence="8" id="KW-1185">Reference proteome</keyword>
<dbReference type="AlphaFoldDB" id="A0A1E5UXZ1"/>
<dbReference type="STRING" id="888268.A0A1E5UXZ1"/>
<dbReference type="NCBIfam" id="TIGR01484">
    <property type="entry name" value="HAD-SF-IIB"/>
    <property type="match status" value="1"/>
</dbReference>
<comment type="cofactor">
    <cofactor evidence="2 6">
        <name>a divalent metal cation</name>
        <dbReference type="ChEBI" id="CHEBI:60240"/>
    </cofactor>
</comment>
<evidence type="ECO:0000256" key="6">
    <source>
        <dbReference type="RuleBase" id="RU361117"/>
    </source>
</evidence>
<reference evidence="7 8" key="1">
    <citation type="submission" date="2016-09" db="EMBL/GenBank/DDBJ databases">
        <title>The draft genome of Dichanthelium oligosanthes: A C3 panicoid grass species.</title>
        <authorList>
            <person name="Studer A.J."/>
            <person name="Schnable J.C."/>
            <person name="Brutnell T.P."/>
        </authorList>
    </citation>
    <scope>NUCLEOTIDE SEQUENCE [LARGE SCALE GENOMIC DNA]</scope>
    <source>
        <strain evidence="8">cv. Kellogg 1175</strain>
        <tissue evidence="7">Leaf</tissue>
    </source>
</reference>
<dbReference type="UniPathway" id="UPA00299"/>
<dbReference type="InterPro" id="IPR036412">
    <property type="entry name" value="HAD-like_sf"/>
</dbReference>
<evidence type="ECO:0000256" key="1">
    <source>
        <dbReference type="ARBA" id="ARBA00000500"/>
    </source>
</evidence>
<dbReference type="FunFam" id="3.30.70.1020:FF:000004">
    <property type="entry name" value="Trehalose 6-phosphate phosphatase"/>
    <property type="match status" value="1"/>
</dbReference>
<evidence type="ECO:0000256" key="4">
    <source>
        <dbReference type="ARBA" id="ARBA00008770"/>
    </source>
</evidence>
<dbReference type="EMBL" id="LWDX02058915">
    <property type="protein sequence ID" value="OEL17740.1"/>
    <property type="molecule type" value="Genomic_DNA"/>
</dbReference>
<dbReference type="Pfam" id="PF02358">
    <property type="entry name" value="Trehalose_PPase"/>
    <property type="match status" value="1"/>
</dbReference>
<comment type="caution">
    <text evidence="7">The sequence shown here is derived from an EMBL/GenBank/DDBJ whole genome shotgun (WGS) entry which is preliminary data.</text>
</comment>
<dbReference type="InterPro" id="IPR006379">
    <property type="entry name" value="HAD-SF_hydro_IIB"/>
</dbReference>
<dbReference type="EC" id="3.1.3.12" evidence="6"/>
<evidence type="ECO:0000256" key="3">
    <source>
        <dbReference type="ARBA" id="ARBA00005199"/>
    </source>
</evidence>
<sequence>MDTSTSSPVITDPLSISPPLLGSLTSNLMSFSVMSGGCSSPGMNVSASRRKIEEVLVNGLLDAMKSSSPRKKHNLAFGQVSPDEDPAYSAWMSKCPSALTSFKQIVANAQGRKIAVFLDYDGTLSPIVDDPDKAFMSPVMRAAVRNVAKYFPTAIVSGRSRKKVFEFVKLKELYYAGSHGMDIVTSVAEHNAEKCKEANLFQPASEFLPMIDEVSKSLLEVTNGIEGARVENNKFSVSVHYRNVAEKDWEVVARLVNEVLEAFPRLKVTNGRMVLEVRPVINWDKGKAVEFLLQSLGLNDSENVLRERNCGYGILVSQVPKDTEALYSLRDPSEVMGFLNSLVRWKKHSL</sequence>
<dbReference type="NCBIfam" id="TIGR00685">
    <property type="entry name" value="T6PP"/>
    <property type="match status" value="1"/>
</dbReference>
<proteinExistence type="inferred from homology"/>
<dbReference type="InterPro" id="IPR023214">
    <property type="entry name" value="HAD_sf"/>
</dbReference>
<dbReference type="FunFam" id="3.40.50.1000:FF:000122">
    <property type="entry name" value="Trehalose 6-phosphate phosphatase"/>
    <property type="match status" value="1"/>
</dbReference>
<evidence type="ECO:0000313" key="8">
    <source>
        <dbReference type="Proteomes" id="UP000095767"/>
    </source>
</evidence>
<evidence type="ECO:0000256" key="5">
    <source>
        <dbReference type="ARBA" id="ARBA00022801"/>
    </source>
</evidence>
<comment type="pathway">
    <text evidence="3 6">Glycan biosynthesis; trehalose biosynthesis.</text>
</comment>
<keyword evidence="5 6" id="KW-0378">Hydrolase</keyword>
<dbReference type="PANTHER" id="PTHR43768">
    <property type="entry name" value="TREHALOSE 6-PHOSPHATE PHOSPHATASE"/>
    <property type="match status" value="1"/>
</dbReference>
<protein>
    <recommendedName>
        <fullName evidence="6">Trehalose 6-phosphate phosphatase</fullName>
        <ecNumber evidence="6">3.1.3.12</ecNumber>
    </recommendedName>
</protein>
<evidence type="ECO:0000256" key="2">
    <source>
        <dbReference type="ARBA" id="ARBA00001968"/>
    </source>
</evidence>
<dbReference type="GO" id="GO:0005992">
    <property type="term" value="P:trehalose biosynthetic process"/>
    <property type="evidence" value="ECO:0007669"/>
    <property type="project" value="UniProtKB-UniPathway"/>
</dbReference>
<name>A0A1E5UXZ1_9POAL</name>